<proteinExistence type="predicted"/>
<dbReference type="OrthoDB" id="5984008at2759"/>
<dbReference type="Proteomes" id="UP000085678">
    <property type="component" value="Unplaced"/>
</dbReference>
<dbReference type="KEGG" id="lak:106152785"/>
<evidence type="ECO:0000256" key="1">
    <source>
        <dbReference type="SAM" id="MobiDB-lite"/>
    </source>
</evidence>
<feature type="compositionally biased region" description="Basic and acidic residues" evidence="1">
    <location>
        <begin position="1"/>
        <end position="12"/>
    </location>
</feature>
<accession>A0A1S3HA26</accession>
<keyword evidence="2" id="KW-0472">Membrane</keyword>
<sequence>MEEGGAKVERSDSTVNLTIPRPRSQEAGRMIMVLVAVCAVIAIIAVIIAAVAVSRPSSPNITIQRDKTSGGSTSSQTSGGSSGSLSGSGRATNYAGQRIYTIAIGHDYGAHEYIDTSGYLAGFSHDVIDAVCTEAGLDCRTVWDKYINCWDSTPGQPSHGGQGT</sequence>
<feature type="transmembrane region" description="Helical" evidence="2">
    <location>
        <begin position="31"/>
        <end position="53"/>
    </location>
</feature>
<keyword evidence="3" id="KW-1185">Reference proteome</keyword>
<organism evidence="3 4">
    <name type="scientific">Lingula anatina</name>
    <name type="common">Brachiopod</name>
    <name type="synonym">Lingula unguis</name>
    <dbReference type="NCBI Taxonomy" id="7574"/>
    <lineage>
        <taxon>Eukaryota</taxon>
        <taxon>Metazoa</taxon>
        <taxon>Spiralia</taxon>
        <taxon>Lophotrochozoa</taxon>
        <taxon>Brachiopoda</taxon>
        <taxon>Linguliformea</taxon>
        <taxon>Lingulata</taxon>
        <taxon>Lingulida</taxon>
        <taxon>Linguloidea</taxon>
        <taxon>Lingulidae</taxon>
        <taxon>Lingula</taxon>
    </lineage>
</organism>
<feature type="region of interest" description="Disordered" evidence="1">
    <location>
        <begin position="1"/>
        <end position="20"/>
    </location>
</feature>
<keyword evidence="2" id="KW-0812">Transmembrane</keyword>
<evidence type="ECO:0000313" key="3">
    <source>
        <dbReference type="Proteomes" id="UP000085678"/>
    </source>
</evidence>
<dbReference type="SUPFAM" id="SSF53850">
    <property type="entry name" value="Periplasmic binding protein-like II"/>
    <property type="match status" value="1"/>
</dbReference>
<evidence type="ECO:0000313" key="4">
    <source>
        <dbReference type="RefSeq" id="XP_013381969.1"/>
    </source>
</evidence>
<evidence type="ECO:0000256" key="2">
    <source>
        <dbReference type="SAM" id="Phobius"/>
    </source>
</evidence>
<dbReference type="AlphaFoldDB" id="A0A1S3HA26"/>
<dbReference type="RefSeq" id="XP_013381969.1">
    <property type="nucleotide sequence ID" value="XM_013526515.2"/>
</dbReference>
<gene>
    <name evidence="4" type="primary">LOC106152785</name>
</gene>
<protein>
    <submittedName>
        <fullName evidence="4">Uncharacterized protein LOC106152785</fullName>
    </submittedName>
</protein>
<dbReference type="InParanoid" id="A0A1S3HA26"/>
<name>A0A1S3HA26_LINAN</name>
<reference evidence="4" key="1">
    <citation type="submission" date="2025-08" db="UniProtKB">
        <authorList>
            <consortium name="RefSeq"/>
        </authorList>
    </citation>
    <scope>IDENTIFICATION</scope>
    <source>
        <tissue evidence="4">Gonads</tissue>
    </source>
</reference>
<keyword evidence="2" id="KW-1133">Transmembrane helix</keyword>
<feature type="compositionally biased region" description="Low complexity" evidence="1">
    <location>
        <begin position="69"/>
        <end position="89"/>
    </location>
</feature>
<feature type="region of interest" description="Disordered" evidence="1">
    <location>
        <begin position="59"/>
        <end position="89"/>
    </location>
</feature>
<dbReference type="GeneID" id="106152785"/>